<sequence>MLDFPEYSYNYFKQSSTSRGASRFKSSSHTAEEIAQLLDAKGTLNCYYFAGRILEIKDSFMASDFYSWLIEQDETTSGYILSMLKTNGLDPNKITIDMSK</sequence>
<organism evidence="2">
    <name type="scientific">bioreactor metagenome</name>
    <dbReference type="NCBI Taxonomy" id="1076179"/>
    <lineage>
        <taxon>unclassified sequences</taxon>
        <taxon>metagenomes</taxon>
        <taxon>ecological metagenomes</taxon>
    </lineage>
</organism>
<name>A0A645FI68_9ZZZZ</name>
<dbReference type="Pfam" id="PF17839">
    <property type="entry name" value="CNP_C_terminal"/>
    <property type="match status" value="1"/>
</dbReference>
<reference evidence="2" key="1">
    <citation type="submission" date="2019-08" db="EMBL/GenBank/DDBJ databases">
        <authorList>
            <person name="Kucharzyk K."/>
            <person name="Murdoch R.W."/>
            <person name="Higgins S."/>
            <person name="Loffler F."/>
        </authorList>
    </citation>
    <scope>NUCLEOTIDE SEQUENCE</scope>
</reference>
<dbReference type="InterPro" id="IPR040869">
    <property type="entry name" value="CNP_C"/>
</dbReference>
<proteinExistence type="predicted"/>
<comment type="caution">
    <text evidence="2">The sequence shown here is derived from an EMBL/GenBank/DDBJ whole genome shotgun (WGS) entry which is preliminary data.</text>
</comment>
<feature type="domain" description="Cyclic nucleotide phosphodiesterase C-terminal" evidence="1">
    <location>
        <begin position="2"/>
        <end position="87"/>
    </location>
</feature>
<gene>
    <name evidence="2" type="ORF">SDC9_161417</name>
</gene>
<protein>
    <recommendedName>
        <fullName evidence="1">Cyclic nucleotide phosphodiesterase C-terminal domain-containing protein</fullName>
    </recommendedName>
</protein>
<evidence type="ECO:0000313" key="2">
    <source>
        <dbReference type="EMBL" id="MPN14091.1"/>
    </source>
</evidence>
<evidence type="ECO:0000259" key="1">
    <source>
        <dbReference type="Pfam" id="PF17839"/>
    </source>
</evidence>
<dbReference type="Gene3D" id="1.10.246.180">
    <property type="match status" value="1"/>
</dbReference>
<dbReference type="EMBL" id="VSSQ01060683">
    <property type="protein sequence ID" value="MPN14091.1"/>
    <property type="molecule type" value="Genomic_DNA"/>
</dbReference>
<accession>A0A645FI68</accession>
<dbReference type="AlphaFoldDB" id="A0A645FI68"/>